<evidence type="ECO:0000313" key="1">
    <source>
        <dbReference type="EMBL" id="WMW24527.1"/>
    </source>
</evidence>
<accession>A0AA51UJQ5</accession>
<dbReference type="KEGG" id="mseb:RE474_10585"/>
<dbReference type="GeneID" id="84233168"/>
<protein>
    <recommendedName>
        <fullName evidence="3">TFIIB-type zinc ribbon-containing protein</fullName>
    </recommendedName>
</protein>
<evidence type="ECO:0000313" key="2">
    <source>
        <dbReference type="Proteomes" id="UP001182908"/>
    </source>
</evidence>
<dbReference type="RefSeq" id="WP_309310338.1">
    <property type="nucleotide sequence ID" value="NZ_CP133592.1"/>
</dbReference>
<proteinExistence type="predicted"/>
<evidence type="ECO:0008006" key="3">
    <source>
        <dbReference type="Google" id="ProtNLM"/>
    </source>
</evidence>
<dbReference type="AlphaFoldDB" id="A0AA51UJQ5"/>
<dbReference type="EMBL" id="CP133592">
    <property type="protein sequence ID" value="WMW24527.1"/>
    <property type="molecule type" value="Genomic_DNA"/>
</dbReference>
<reference evidence="1 2" key="1">
    <citation type="submission" date="2023-08" db="EMBL/GenBank/DDBJ databases">
        <title>Methanolobus mangrovi sp. nov. and Methanolobus sediminis sp. nov, two novel methylotrophic methanogens isolated from mangrove sediments in China.</title>
        <authorList>
            <person name="Zhou J."/>
        </authorList>
    </citation>
    <scope>NUCLEOTIDE SEQUENCE [LARGE SCALE GENOMIC DNA]</scope>
    <source>
        <strain evidence="1 2">FTZ6</strain>
    </source>
</reference>
<gene>
    <name evidence="1" type="ORF">RE474_10585</name>
</gene>
<sequence>MSRGKSKGDAIVEDNNDIELMDVQESDEDEELIEVCPVCGSPELYYEAGGTEGLYHCKYCGYIGAFVIDANLEMMKLIRDEYESKARVSE</sequence>
<dbReference type="Proteomes" id="UP001182908">
    <property type="component" value="Chromosome"/>
</dbReference>
<organism evidence="1 2">
    <name type="scientific">Methanolobus sediminis</name>
    <dbReference type="NCBI Taxonomy" id="3072978"/>
    <lineage>
        <taxon>Archaea</taxon>
        <taxon>Methanobacteriati</taxon>
        <taxon>Methanobacteriota</taxon>
        <taxon>Stenosarchaea group</taxon>
        <taxon>Methanomicrobia</taxon>
        <taxon>Methanosarcinales</taxon>
        <taxon>Methanosarcinaceae</taxon>
        <taxon>Methanolobus</taxon>
    </lineage>
</organism>
<name>A0AA51UJQ5_9EURY</name>
<keyword evidence="2" id="KW-1185">Reference proteome</keyword>